<feature type="compositionally biased region" description="Pro residues" evidence="1">
    <location>
        <begin position="502"/>
        <end position="511"/>
    </location>
</feature>
<reference evidence="3 4" key="1">
    <citation type="submission" date="2014-04" db="EMBL/GenBank/DDBJ databases">
        <title>Evolutionary Origins and Diversification of the Mycorrhizal Mutualists.</title>
        <authorList>
            <consortium name="DOE Joint Genome Institute"/>
            <consortium name="Mycorrhizal Genomics Consortium"/>
            <person name="Kohler A."/>
            <person name="Kuo A."/>
            <person name="Nagy L.G."/>
            <person name="Floudas D."/>
            <person name="Copeland A."/>
            <person name="Barry K.W."/>
            <person name="Cichocki N."/>
            <person name="Veneault-Fourrey C."/>
            <person name="LaButti K."/>
            <person name="Lindquist E.A."/>
            <person name="Lipzen A."/>
            <person name="Lundell T."/>
            <person name="Morin E."/>
            <person name="Murat C."/>
            <person name="Riley R."/>
            <person name="Ohm R."/>
            <person name="Sun H."/>
            <person name="Tunlid A."/>
            <person name="Henrissat B."/>
            <person name="Grigoriev I.V."/>
            <person name="Hibbett D.S."/>
            <person name="Martin F."/>
        </authorList>
    </citation>
    <scope>NUCLEOTIDE SEQUENCE [LARGE SCALE GENOMIC DNA]</scope>
    <source>
        <strain evidence="3 4">FD-317 M1</strain>
    </source>
</reference>
<evidence type="ECO:0000259" key="2">
    <source>
        <dbReference type="Pfam" id="PF11597"/>
    </source>
</evidence>
<dbReference type="HOGENOM" id="CLU_483163_0_0_1"/>
<feature type="compositionally biased region" description="Low complexity" evidence="1">
    <location>
        <begin position="371"/>
        <end position="392"/>
    </location>
</feature>
<evidence type="ECO:0000256" key="1">
    <source>
        <dbReference type="SAM" id="MobiDB-lite"/>
    </source>
</evidence>
<dbReference type="InterPro" id="IPR021643">
    <property type="entry name" value="Mediator_Med13_N"/>
</dbReference>
<protein>
    <submittedName>
        <fullName evidence="3">Unplaced genomic scaffold GYMLUscaffold_29, whole genome shotgun sequence</fullName>
    </submittedName>
</protein>
<dbReference type="OrthoDB" id="103819at2759"/>
<dbReference type="EMBL" id="KN834777">
    <property type="protein sequence ID" value="KIK59993.1"/>
    <property type="molecule type" value="Genomic_DNA"/>
</dbReference>
<keyword evidence="4" id="KW-1185">Reference proteome</keyword>
<sequence>MTFTPPSLNNPILASAIPLETEEISYLAYEGDYATVWDLRRKILEEEVDDSQSDFLSATFLTVRVVSSSLHRLWLFYIGKKDFKPVQDDRLVKVAESTIVPRNLYPCSEECSHQTAPCPNCSSPSNNFSTPPTASKYLPRRPWRRPWNAFLDANGFVIANAVSPPNSDEWVTSGWEQVRSLLYVHVQIQLVQESFPRLVIHPTITRTPYYPLDSASTAGTAVTLLPYGTPAYLVAAYSGPTSALTAQFQNALRGLGVDGWEGLGLGRPKKNGKGRETPGKVNYVILYIPVQPAANAGNRDRRGLAAIYPSRLVLALPPAVRSPMDPTLLPALPAPLQPSPMVPAAIVNAAQAVANGTITSPIGGPRSAYQFPPSTSTTTSTFPTLNSPLGYGYPPPFGNGPGSSSAPGPGAPFPLPPPPSTTYASSASSTTTTGTMGTLGDFHHHPHPLHSRHHPTLAPSLSNANLLRAHRAVSTASRLSALVTPSSSSPGATVASPGGPAAVPPPTPGAPTPGTLSAPTPTPAPGGGTATATTTTTSSECDLLYPICISIFRFGWVGSVSDIY</sequence>
<feature type="compositionally biased region" description="Basic residues" evidence="1">
    <location>
        <begin position="444"/>
        <end position="455"/>
    </location>
</feature>
<dbReference type="AlphaFoldDB" id="A0A0D0CVI3"/>
<proteinExistence type="predicted"/>
<feature type="compositionally biased region" description="Pro residues" evidence="1">
    <location>
        <begin position="409"/>
        <end position="420"/>
    </location>
</feature>
<name>A0A0D0CVI3_9AGAR</name>
<feature type="region of interest" description="Disordered" evidence="1">
    <location>
        <begin position="483"/>
        <end position="535"/>
    </location>
</feature>
<feature type="compositionally biased region" description="Low complexity" evidence="1">
    <location>
        <begin position="421"/>
        <end position="440"/>
    </location>
</feature>
<gene>
    <name evidence="3" type="ORF">GYMLUDRAFT_616861</name>
</gene>
<accession>A0A0D0CVI3</accession>
<dbReference type="Pfam" id="PF11597">
    <property type="entry name" value="Med13_N"/>
    <property type="match status" value="1"/>
</dbReference>
<feature type="region of interest" description="Disordered" evidence="1">
    <location>
        <begin position="361"/>
        <end position="459"/>
    </location>
</feature>
<evidence type="ECO:0000313" key="3">
    <source>
        <dbReference type="EMBL" id="KIK59993.1"/>
    </source>
</evidence>
<feature type="compositionally biased region" description="Low complexity" evidence="1">
    <location>
        <begin position="483"/>
        <end position="501"/>
    </location>
</feature>
<dbReference type="Proteomes" id="UP000053593">
    <property type="component" value="Unassembled WGS sequence"/>
</dbReference>
<organism evidence="3 4">
    <name type="scientific">Collybiopsis luxurians FD-317 M1</name>
    <dbReference type="NCBI Taxonomy" id="944289"/>
    <lineage>
        <taxon>Eukaryota</taxon>
        <taxon>Fungi</taxon>
        <taxon>Dikarya</taxon>
        <taxon>Basidiomycota</taxon>
        <taxon>Agaricomycotina</taxon>
        <taxon>Agaricomycetes</taxon>
        <taxon>Agaricomycetidae</taxon>
        <taxon>Agaricales</taxon>
        <taxon>Marasmiineae</taxon>
        <taxon>Omphalotaceae</taxon>
        <taxon>Collybiopsis</taxon>
        <taxon>Collybiopsis luxurians</taxon>
    </lineage>
</organism>
<feature type="domain" description="Mediator complex subunit Med13 N-terminal" evidence="2">
    <location>
        <begin position="65"/>
        <end position="316"/>
    </location>
</feature>
<evidence type="ECO:0000313" key="4">
    <source>
        <dbReference type="Proteomes" id="UP000053593"/>
    </source>
</evidence>